<reference evidence="1 2" key="1">
    <citation type="submission" date="2018-05" db="EMBL/GenBank/DDBJ databases">
        <title>Genomic Encyclopedia of Archaeal and Bacterial Type Strains, Phase II (KMG-II): from individual species to whole genera.</title>
        <authorList>
            <person name="Goeker M."/>
        </authorList>
    </citation>
    <scope>NUCLEOTIDE SEQUENCE [LARGE SCALE GENOMIC DNA]</scope>
    <source>
        <strain evidence="1 2">DSM 22214</strain>
    </source>
</reference>
<dbReference type="RefSeq" id="WP_146199062.1">
    <property type="nucleotide sequence ID" value="NZ_QGGO01000002.1"/>
</dbReference>
<comment type="caution">
    <text evidence="1">The sequence shown here is derived from an EMBL/GenBank/DDBJ whole genome shotgun (WGS) entry which is preliminary data.</text>
</comment>
<evidence type="ECO:0000313" key="2">
    <source>
        <dbReference type="Proteomes" id="UP000245489"/>
    </source>
</evidence>
<dbReference type="OrthoDB" id="940109at2"/>
<dbReference type="EMBL" id="QGGO01000002">
    <property type="protein sequence ID" value="PWK29086.1"/>
    <property type="molecule type" value="Genomic_DNA"/>
</dbReference>
<accession>A0A316F0J2</accession>
<sequence>MKLHSLLVLFLLFNFHSLFSQKKFKRFNYVDGLSVIPILGVGSVTGELGDVFHFKPVYGIAVEKGFSEKVNLNLEILGGVMNGVDNDIYNAKFQSDYFQVQFYPSLNLTRLYYEKMKRFEIKTYLGIGLIWFHSNVYDVNTGVFLRTTSDGTTKHTALFQQAGVGIGEKGIYYTRELIIPMGCNFKYDLTEKFSLTANLGYNYIYNDKFDATTPYNLTNPTIIGGENSYSNTANDGWLRFSLGIKYIISSFISENQRGV</sequence>
<dbReference type="AlphaFoldDB" id="A0A316F0J2"/>
<proteinExistence type="predicted"/>
<protein>
    <recommendedName>
        <fullName evidence="3">Outer membrane protein with beta-barrel domain</fullName>
    </recommendedName>
</protein>
<dbReference type="Proteomes" id="UP000245489">
    <property type="component" value="Unassembled WGS sequence"/>
</dbReference>
<name>A0A316F0J2_9BACT</name>
<evidence type="ECO:0008006" key="3">
    <source>
        <dbReference type="Google" id="ProtNLM"/>
    </source>
</evidence>
<keyword evidence="2" id="KW-1185">Reference proteome</keyword>
<gene>
    <name evidence="1" type="ORF">LV89_00640</name>
</gene>
<evidence type="ECO:0000313" key="1">
    <source>
        <dbReference type="EMBL" id="PWK29086.1"/>
    </source>
</evidence>
<organism evidence="1 2">
    <name type="scientific">Arcicella aurantiaca</name>
    <dbReference type="NCBI Taxonomy" id="591202"/>
    <lineage>
        <taxon>Bacteria</taxon>
        <taxon>Pseudomonadati</taxon>
        <taxon>Bacteroidota</taxon>
        <taxon>Cytophagia</taxon>
        <taxon>Cytophagales</taxon>
        <taxon>Flectobacillaceae</taxon>
        <taxon>Arcicella</taxon>
    </lineage>
</organism>